<keyword evidence="1" id="KW-0645">Protease</keyword>
<comment type="caution">
    <text evidence="6">The sequence shown here is derived from an EMBL/GenBank/DDBJ whole genome shotgun (WGS) entry which is preliminary data.</text>
</comment>
<keyword evidence="3" id="KW-0378">Hydrolase</keyword>
<evidence type="ECO:0000313" key="7">
    <source>
        <dbReference type="Proteomes" id="UP000827986"/>
    </source>
</evidence>
<feature type="region of interest" description="Disordered" evidence="4">
    <location>
        <begin position="204"/>
        <end position="228"/>
    </location>
</feature>
<organism evidence="6 7">
    <name type="scientific">Mauremys mutica</name>
    <name type="common">yellowpond turtle</name>
    <dbReference type="NCBI Taxonomy" id="74926"/>
    <lineage>
        <taxon>Eukaryota</taxon>
        <taxon>Metazoa</taxon>
        <taxon>Chordata</taxon>
        <taxon>Craniata</taxon>
        <taxon>Vertebrata</taxon>
        <taxon>Euteleostomi</taxon>
        <taxon>Archelosauria</taxon>
        <taxon>Testudinata</taxon>
        <taxon>Testudines</taxon>
        <taxon>Cryptodira</taxon>
        <taxon>Durocryptodira</taxon>
        <taxon>Testudinoidea</taxon>
        <taxon>Geoemydidae</taxon>
        <taxon>Geoemydinae</taxon>
        <taxon>Mauremys</taxon>
    </lineage>
</organism>
<dbReference type="InterPro" id="IPR003323">
    <property type="entry name" value="OTU_dom"/>
</dbReference>
<keyword evidence="7" id="KW-1185">Reference proteome</keyword>
<proteinExistence type="predicted"/>
<evidence type="ECO:0000256" key="3">
    <source>
        <dbReference type="ARBA" id="ARBA00022807"/>
    </source>
</evidence>
<dbReference type="GO" id="GO:0008234">
    <property type="term" value="F:cysteine-type peptidase activity"/>
    <property type="evidence" value="ECO:0007669"/>
    <property type="project" value="UniProtKB-KW"/>
</dbReference>
<dbReference type="GO" id="GO:0006508">
    <property type="term" value="P:proteolysis"/>
    <property type="evidence" value="ECO:0007669"/>
    <property type="project" value="UniProtKB-KW"/>
</dbReference>
<dbReference type="AlphaFoldDB" id="A0A9D3X9G8"/>
<reference evidence="6" key="1">
    <citation type="submission" date="2021-09" db="EMBL/GenBank/DDBJ databases">
        <title>The genome of Mauremys mutica provides insights into the evolution of semi-aquatic lifestyle.</title>
        <authorList>
            <person name="Gong S."/>
            <person name="Gao Y."/>
        </authorList>
    </citation>
    <scope>NUCLEOTIDE SEQUENCE</scope>
    <source>
        <strain evidence="6">MM-2020</strain>
        <tissue evidence="6">Muscle</tissue>
    </source>
</reference>
<sequence>YVEGSFEEYLEWLGDPEGKAGQLEISALSLMYNRDFILYQNPGWPPTCATNNGFEDKILLCCSGNSHYDSVYTKQFQADAAVCQAVLYEILYKNVFGVGKEELRTAVDMFRSGDKKNRKSASVGSEDANFDCLPKEGSNTSSERREEDWEGNNTDNPPEDKLRQGTEEAKCPENPPKMPFAYSVLKALDPGLYRNVEFEVWLDSRKEQSTKQTLQMAEQEHDDSEILD</sequence>
<feature type="domain" description="OTU" evidence="5">
    <location>
        <begin position="1"/>
        <end position="74"/>
    </location>
</feature>
<dbReference type="PROSITE" id="PS50802">
    <property type="entry name" value="OTU"/>
    <property type="match status" value="1"/>
</dbReference>
<dbReference type="EMBL" id="JAHDVG010000477">
    <property type="protein sequence ID" value="KAH1175436.1"/>
    <property type="molecule type" value="Genomic_DNA"/>
</dbReference>
<keyword evidence="2" id="KW-0833">Ubl conjugation pathway</keyword>
<dbReference type="Gene3D" id="3.90.70.80">
    <property type="match status" value="1"/>
</dbReference>
<evidence type="ECO:0000256" key="4">
    <source>
        <dbReference type="SAM" id="MobiDB-lite"/>
    </source>
</evidence>
<evidence type="ECO:0000259" key="5">
    <source>
        <dbReference type="PROSITE" id="PS50802"/>
    </source>
</evidence>
<accession>A0A9D3X9G8</accession>
<keyword evidence="3" id="KW-0788">Thiol protease</keyword>
<name>A0A9D3X9G8_9SAUR</name>
<evidence type="ECO:0000256" key="2">
    <source>
        <dbReference type="ARBA" id="ARBA00022786"/>
    </source>
</evidence>
<evidence type="ECO:0000256" key="1">
    <source>
        <dbReference type="ARBA" id="ARBA00022670"/>
    </source>
</evidence>
<feature type="non-terminal residue" evidence="6">
    <location>
        <position position="1"/>
    </location>
</feature>
<gene>
    <name evidence="6" type="ORF">KIL84_008310</name>
</gene>
<dbReference type="Proteomes" id="UP000827986">
    <property type="component" value="Unassembled WGS sequence"/>
</dbReference>
<feature type="region of interest" description="Disordered" evidence="4">
    <location>
        <begin position="114"/>
        <end position="176"/>
    </location>
</feature>
<evidence type="ECO:0000313" key="6">
    <source>
        <dbReference type="EMBL" id="KAH1175436.1"/>
    </source>
</evidence>
<feature type="compositionally biased region" description="Basic and acidic residues" evidence="4">
    <location>
        <begin position="158"/>
        <end position="171"/>
    </location>
</feature>
<protein>
    <recommendedName>
        <fullName evidence="5">OTU domain-containing protein</fullName>
    </recommendedName>
</protein>